<dbReference type="EMBL" id="CP014639">
    <property type="protein sequence ID" value="ANH78583.1"/>
    <property type="molecule type" value="Genomic_DNA"/>
</dbReference>
<keyword evidence="5" id="KW-1185">Reference proteome</keyword>
<comment type="similarity">
    <text evidence="2">Belongs to the TolB family.</text>
</comment>
<dbReference type="PATRIC" id="fig|1806891.3.peg.403"/>
<dbReference type="Proteomes" id="UP000078162">
    <property type="component" value="Chromosome"/>
</dbReference>
<name>A0A1A9HWV7_9CHLA</name>
<dbReference type="STRING" id="1806891.Cs308_0412"/>
<dbReference type="InterPro" id="IPR011042">
    <property type="entry name" value="6-blade_b-propeller_TolB-like"/>
</dbReference>
<dbReference type="Gene3D" id="2.120.10.30">
    <property type="entry name" value="TolB, C-terminal domain"/>
    <property type="match status" value="1"/>
</dbReference>
<dbReference type="AlphaFoldDB" id="A0A1A9HWV7"/>
<organism evidence="4 5">
    <name type="scientific">Candidatus Chlamydia sanziniae</name>
    <dbReference type="NCBI Taxonomy" id="1806891"/>
    <lineage>
        <taxon>Bacteria</taxon>
        <taxon>Pseudomonadati</taxon>
        <taxon>Chlamydiota</taxon>
        <taxon>Chlamydiia</taxon>
        <taxon>Chlamydiales</taxon>
        <taxon>Chlamydiaceae</taxon>
        <taxon>Chlamydia/Chlamydophila group</taxon>
        <taxon>Chlamydia</taxon>
    </lineage>
</organism>
<protein>
    <recommendedName>
        <fullName evidence="3">Protein TolB homolog</fullName>
    </recommendedName>
</protein>
<dbReference type="SUPFAM" id="SSF69304">
    <property type="entry name" value="Tricorn protease N-terminal domain"/>
    <property type="match status" value="1"/>
</dbReference>
<dbReference type="GO" id="GO:0042597">
    <property type="term" value="C:periplasmic space"/>
    <property type="evidence" value="ECO:0007669"/>
    <property type="project" value="UniProtKB-SubCell"/>
</dbReference>
<accession>A0A1A9HWV7</accession>
<gene>
    <name evidence="4" type="ORF">Cs308_0412</name>
</gene>
<dbReference type="NCBIfam" id="NF002183">
    <property type="entry name" value="PRK01029.1"/>
    <property type="match status" value="1"/>
</dbReference>
<dbReference type="PANTHER" id="PTHR36842:SF1">
    <property type="entry name" value="PROTEIN TOLB"/>
    <property type="match status" value="1"/>
</dbReference>
<comment type="subcellular location">
    <subcellularLocation>
        <location evidence="1">Periplasm</location>
    </subcellularLocation>
</comment>
<dbReference type="RefSeq" id="WP_066481965.1">
    <property type="nucleotide sequence ID" value="NZ_CP014639.1"/>
</dbReference>
<sequence>MLRRLLLGAFFYLGITELHARDIEVIVRAEHALIPVHISSAIDTQDPQLQKYLHTLTEIFSNDLALGDCLQPKMVKINQAFPGLGLSLQLSYPNLTIMLLQQSKTPRTLCSLCLSQNLASDRQHIHQVADKVHHMLTGIPGISAGKIVFSLSKSSFNQELKQGELWTIDYDGANLHPVSSEDSLSITPKWLDISTSSSYFYVSYKYGIPKIFLGSLENTEGKKVLSMKGNQFMPTFSAKKKLLAFVADTHGNPDLFLQSFSPSLGPLGYPQRLLNETFGTQGNPTFNPEGSKLVFVSNKDGRPRLYIMSLSPEPQTPRLLTKKYRNSSCPAWSPDGKKIAFCSVIHGVRQICIYDLSSGEDYQLTTSSMNKENPSWAIDSRHLIFSAGHPEESELYLLSLVTKKTRKIVIGVGEKRFPSWGAFSLQSTKRML</sequence>
<dbReference type="OrthoDB" id="108903at2"/>
<dbReference type="Pfam" id="PF07676">
    <property type="entry name" value="PD40"/>
    <property type="match status" value="3"/>
</dbReference>
<dbReference type="InterPro" id="IPR011659">
    <property type="entry name" value="WD40"/>
</dbReference>
<evidence type="ECO:0000256" key="2">
    <source>
        <dbReference type="ARBA" id="ARBA00009820"/>
    </source>
</evidence>
<reference evidence="4 5" key="1">
    <citation type="submission" date="2016-03" db="EMBL/GenBank/DDBJ databases">
        <title>Culture-independent genomics supports pathogen discovery for uncultivable bacteria within the genus Chlamydia.</title>
        <authorList>
            <person name="Taylor-Brown A."/>
            <person name="Bachmann N.L."/>
            <person name="Borel N."/>
            <person name="Polkinghorne A."/>
        </authorList>
    </citation>
    <scope>NUCLEOTIDE SEQUENCE [LARGE SCALE GENOMIC DNA]</scope>
    <source>
        <strain evidence="4 5">2742-308</strain>
    </source>
</reference>
<proteinExistence type="inferred from homology"/>
<evidence type="ECO:0000256" key="1">
    <source>
        <dbReference type="ARBA" id="ARBA00004418"/>
    </source>
</evidence>
<evidence type="ECO:0000313" key="4">
    <source>
        <dbReference type="EMBL" id="ANH78583.1"/>
    </source>
</evidence>
<dbReference type="PANTHER" id="PTHR36842">
    <property type="entry name" value="PROTEIN TOLB HOMOLOG"/>
    <property type="match status" value="1"/>
</dbReference>
<dbReference type="KEGG" id="csaz:Cs308_0412"/>
<evidence type="ECO:0000313" key="5">
    <source>
        <dbReference type="Proteomes" id="UP000078162"/>
    </source>
</evidence>
<evidence type="ECO:0000256" key="3">
    <source>
        <dbReference type="ARBA" id="ARBA00018228"/>
    </source>
</evidence>